<gene>
    <name evidence="2" type="ORF">JD108_14840</name>
    <name evidence="3" type="ORF">KDJ56_14785</name>
</gene>
<sequence>MLGFAIFRILHILAGFLALLVFWIPIVTKKGGKAHVRVGWVYVAAMATVAVSALYMGVWRIGFDPDRTADSVAFAWFLNYISLLSSATAWYGLRVLRFKKRVAAHRHPVDLLFPGLLFVSSLAIGGYGAVISFPLLTWFPLVGIFLGGTQLFYWLRPPANKMHWWFEHLSGMMGCCIATITAFTVFGAPRLLQLESVNPLLWFLPTIFIVPVIVGMSIYYRKKFFKKPIAPNK</sequence>
<feature type="transmembrane region" description="Helical" evidence="1">
    <location>
        <begin position="6"/>
        <end position="27"/>
    </location>
</feature>
<feature type="transmembrane region" description="Helical" evidence="1">
    <location>
        <begin position="73"/>
        <end position="91"/>
    </location>
</feature>
<dbReference type="RefSeq" id="WP_198826813.1">
    <property type="nucleotide sequence ID" value="NZ_CP066308.1"/>
</dbReference>
<reference evidence="2 4" key="1">
    <citation type="submission" date="2020-12" db="EMBL/GenBank/DDBJ databases">
        <title>strain FJAT-54423T represents a novel species of the genus Brevibacillus.</title>
        <authorList>
            <person name="Tang R."/>
        </authorList>
    </citation>
    <scope>NUCLEOTIDE SEQUENCE [LARGE SCALE GENOMIC DNA]</scope>
    <source>
        <strain evidence="2 4">FJAT-54423</strain>
    </source>
</reference>
<protein>
    <submittedName>
        <fullName evidence="2">DUF2306 domain-containing protein</fullName>
    </submittedName>
</protein>
<feature type="transmembrane region" description="Helical" evidence="1">
    <location>
        <begin position="136"/>
        <end position="155"/>
    </location>
</feature>
<feature type="transmembrane region" description="Helical" evidence="1">
    <location>
        <begin position="167"/>
        <end position="188"/>
    </location>
</feature>
<evidence type="ECO:0000313" key="5">
    <source>
        <dbReference type="Proteomes" id="UP000677234"/>
    </source>
</evidence>
<dbReference type="Proteomes" id="UP000595847">
    <property type="component" value="Chromosome"/>
</dbReference>
<feature type="transmembrane region" description="Helical" evidence="1">
    <location>
        <begin position="39"/>
        <end position="61"/>
    </location>
</feature>
<accession>A0A7T5JMB9</accession>
<dbReference type="EMBL" id="CP073708">
    <property type="protein sequence ID" value="QUO40262.1"/>
    <property type="molecule type" value="Genomic_DNA"/>
</dbReference>
<evidence type="ECO:0000313" key="4">
    <source>
        <dbReference type="Proteomes" id="UP000595847"/>
    </source>
</evidence>
<keyword evidence="1" id="KW-0812">Transmembrane</keyword>
<evidence type="ECO:0000313" key="3">
    <source>
        <dbReference type="EMBL" id="QUO40262.1"/>
    </source>
</evidence>
<dbReference type="EMBL" id="CP066308">
    <property type="protein sequence ID" value="QQE73183.1"/>
    <property type="molecule type" value="Genomic_DNA"/>
</dbReference>
<proteinExistence type="predicted"/>
<organism evidence="2 4">
    <name type="scientific">Brevibacillus composti</name>
    <dbReference type="NCBI Taxonomy" id="2796470"/>
    <lineage>
        <taxon>Bacteria</taxon>
        <taxon>Bacillati</taxon>
        <taxon>Bacillota</taxon>
        <taxon>Bacilli</taxon>
        <taxon>Bacillales</taxon>
        <taxon>Paenibacillaceae</taxon>
        <taxon>Brevibacillus</taxon>
    </lineage>
</organism>
<keyword evidence="1" id="KW-1133">Transmembrane helix</keyword>
<dbReference type="AlphaFoldDB" id="A0A7T5JMB9"/>
<keyword evidence="1" id="KW-0472">Membrane</keyword>
<feature type="transmembrane region" description="Helical" evidence="1">
    <location>
        <begin position="111"/>
        <end position="130"/>
    </location>
</feature>
<feature type="transmembrane region" description="Helical" evidence="1">
    <location>
        <begin position="200"/>
        <end position="220"/>
    </location>
</feature>
<evidence type="ECO:0000313" key="2">
    <source>
        <dbReference type="EMBL" id="QQE73183.1"/>
    </source>
</evidence>
<name>A0A7T5JMB9_9BACL</name>
<keyword evidence="5" id="KW-1185">Reference proteome</keyword>
<dbReference type="KEGG" id="bcop:JD108_14840"/>
<reference evidence="3" key="2">
    <citation type="submission" date="2021-04" db="EMBL/GenBank/DDBJ databases">
        <title>Brevibacillus composti FJAT-54423, complete genome.</title>
        <authorList>
            <person name="Tang R."/>
        </authorList>
    </citation>
    <scope>NUCLEOTIDE SEQUENCE</scope>
    <source>
        <strain evidence="3">FJAT-54424</strain>
    </source>
</reference>
<evidence type="ECO:0000256" key="1">
    <source>
        <dbReference type="SAM" id="Phobius"/>
    </source>
</evidence>
<dbReference type="Proteomes" id="UP000677234">
    <property type="component" value="Chromosome"/>
</dbReference>